<accession>A0AAP3E1Y5</accession>
<dbReference type="InterPro" id="IPR036866">
    <property type="entry name" value="RibonucZ/Hydroxyglut_hydro"/>
</dbReference>
<dbReference type="EMBL" id="JAOPKB010000001">
    <property type="protein sequence ID" value="MCU4971162.1"/>
    <property type="molecule type" value="Genomic_DNA"/>
</dbReference>
<dbReference type="PANTHER" id="PTHR43546">
    <property type="entry name" value="UPF0173 METAL-DEPENDENT HYDROLASE MJ1163-RELATED"/>
    <property type="match status" value="1"/>
</dbReference>
<sequence>MTVRYGPITMDWLGYATARLESQTGAVVYMDPGRYGVLDDYDAQDGDLVLVTHDHHYDSDGVRRVASDDALVVVYEGVDADRIDRDVERPEDLPYTVERVGQDEAFAAGPLDLFTTPAHNLPDGPNVRDDGEPIHPEGFGCGYAVTMDGVTLFWPGDSDVLEYHEGMDVDFLMPSIAQNFTMNRHDAADLAETLEPDVVVPIHYDTFDDLEADEEAFAVDVAKRGIPVALETPEQ</sequence>
<dbReference type="Pfam" id="PF13483">
    <property type="entry name" value="Lactamase_B_3"/>
    <property type="match status" value="1"/>
</dbReference>
<proteinExistence type="predicted"/>
<dbReference type="InterPro" id="IPR050114">
    <property type="entry name" value="UPF0173_UPF0282_UlaG_hydrolase"/>
</dbReference>
<reference evidence="1 3" key="1">
    <citation type="submission" date="2022-09" db="EMBL/GenBank/DDBJ databases">
        <title>Enrichment on poylsaccharides allowed isolation of novel metabolic and taxonomic groups of Haloarchaea.</title>
        <authorList>
            <person name="Sorokin D.Y."/>
            <person name="Elcheninov A.G."/>
            <person name="Khizhniak T.V."/>
            <person name="Kolganova T.V."/>
            <person name="Kublanov I.V."/>
        </authorList>
    </citation>
    <scope>NUCLEOTIDE SEQUENCE</scope>
    <source>
        <strain evidence="2 3">AArc-m2/3/4</strain>
        <strain evidence="1">AArc-xg1-1</strain>
    </source>
</reference>
<keyword evidence="3" id="KW-1185">Reference proteome</keyword>
<evidence type="ECO:0000313" key="2">
    <source>
        <dbReference type="EMBL" id="MCU4971162.1"/>
    </source>
</evidence>
<organism evidence="1 4">
    <name type="scientific">Natronoglomus mannanivorans</name>
    <dbReference type="NCBI Taxonomy" id="2979990"/>
    <lineage>
        <taxon>Archaea</taxon>
        <taxon>Methanobacteriati</taxon>
        <taxon>Methanobacteriota</taxon>
        <taxon>Stenosarchaea group</taxon>
        <taxon>Halobacteria</taxon>
        <taxon>Halobacteriales</taxon>
        <taxon>Natrialbaceae</taxon>
        <taxon>Natronoglomus</taxon>
    </lineage>
</organism>
<dbReference type="PANTHER" id="PTHR43546:SF8">
    <property type="entry name" value="METALLO-BETA-LACTAMASE DOMAIN-CONTAINING PROTEIN"/>
    <property type="match status" value="1"/>
</dbReference>
<dbReference type="Proteomes" id="UP001321018">
    <property type="component" value="Unassembled WGS sequence"/>
</dbReference>
<dbReference type="RefSeq" id="WP_338003863.1">
    <property type="nucleotide sequence ID" value="NZ_JAOPKA010000006.1"/>
</dbReference>
<name>A0AAP3E1Y5_9EURY</name>
<evidence type="ECO:0000313" key="4">
    <source>
        <dbReference type="Proteomes" id="UP001321018"/>
    </source>
</evidence>
<evidence type="ECO:0000313" key="3">
    <source>
        <dbReference type="Proteomes" id="UP001320972"/>
    </source>
</evidence>
<dbReference type="SUPFAM" id="SSF56281">
    <property type="entry name" value="Metallo-hydrolase/oxidoreductase"/>
    <property type="match status" value="1"/>
</dbReference>
<dbReference type="Gene3D" id="3.60.15.10">
    <property type="entry name" value="Ribonuclease Z/Hydroxyacylglutathione hydrolase-like"/>
    <property type="match status" value="1"/>
</dbReference>
<evidence type="ECO:0000313" key="1">
    <source>
        <dbReference type="EMBL" id="MCU4742028.1"/>
    </source>
</evidence>
<gene>
    <name evidence="2" type="ORF">OB955_00220</name>
    <name evidence="1" type="ORF">OB960_11535</name>
</gene>
<dbReference type="AlphaFoldDB" id="A0AAP3E1Y5"/>
<protein>
    <submittedName>
        <fullName evidence="1">MBL fold metallo-hydrolase</fullName>
    </submittedName>
</protein>
<dbReference type="EMBL" id="JAOPKA010000006">
    <property type="protein sequence ID" value="MCU4742028.1"/>
    <property type="molecule type" value="Genomic_DNA"/>
</dbReference>
<dbReference type="Proteomes" id="UP001320972">
    <property type="component" value="Unassembled WGS sequence"/>
</dbReference>
<comment type="caution">
    <text evidence="1">The sequence shown here is derived from an EMBL/GenBank/DDBJ whole genome shotgun (WGS) entry which is preliminary data.</text>
</comment>